<evidence type="ECO:0000313" key="3">
    <source>
        <dbReference type="Proteomes" id="UP000078046"/>
    </source>
</evidence>
<keyword evidence="3" id="KW-1185">Reference proteome</keyword>
<keyword evidence="1" id="KW-0812">Transmembrane</keyword>
<feature type="transmembrane region" description="Helical" evidence="1">
    <location>
        <begin position="87"/>
        <end position="112"/>
    </location>
</feature>
<sequence length="182" mass="21715">MWHYAWAHFCYHVVHGLPKPNQYRMRILIWIIGFALLPPQFLVLYNPQSVRYCKYDLFSLLVVSIVLTMFSIGFSIIFTATEPINPFIVYAFMPFSFVCFLHTAILAVFTFLSPDCFKTVYYLYQCSYYMSIFSMVTTGFYIIVMPFWLVNYTLFVKQKNEQVQQDFQEIKRKFPYFCPVIS</sequence>
<gene>
    <name evidence="2" type="ORF">A3Q56_00372</name>
</gene>
<dbReference type="AlphaFoldDB" id="A0A177BBX5"/>
<evidence type="ECO:0008006" key="4">
    <source>
        <dbReference type="Google" id="ProtNLM"/>
    </source>
</evidence>
<dbReference type="OrthoDB" id="6017175at2759"/>
<evidence type="ECO:0000313" key="2">
    <source>
        <dbReference type="EMBL" id="OAF71829.1"/>
    </source>
</evidence>
<comment type="caution">
    <text evidence="2">The sequence shown here is derived from an EMBL/GenBank/DDBJ whole genome shotgun (WGS) entry which is preliminary data.</text>
</comment>
<dbReference type="Proteomes" id="UP000078046">
    <property type="component" value="Unassembled WGS sequence"/>
</dbReference>
<keyword evidence="1" id="KW-1133">Transmembrane helix</keyword>
<accession>A0A177BBX5</accession>
<feature type="transmembrane region" description="Helical" evidence="1">
    <location>
        <begin position="57"/>
        <end position="80"/>
    </location>
</feature>
<dbReference type="EMBL" id="LWCA01000020">
    <property type="protein sequence ID" value="OAF71829.1"/>
    <property type="molecule type" value="Genomic_DNA"/>
</dbReference>
<evidence type="ECO:0000256" key="1">
    <source>
        <dbReference type="SAM" id="Phobius"/>
    </source>
</evidence>
<name>A0A177BBX5_9BILA</name>
<keyword evidence="1" id="KW-0472">Membrane</keyword>
<protein>
    <recommendedName>
        <fullName evidence="4">G-protein coupled receptors family 1 profile domain-containing protein</fullName>
    </recommendedName>
</protein>
<proteinExistence type="predicted"/>
<feature type="transmembrane region" description="Helical" evidence="1">
    <location>
        <begin position="27"/>
        <end position="45"/>
    </location>
</feature>
<feature type="transmembrane region" description="Helical" evidence="1">
    <location>
        <begin position="132"/>
        <end position="155"/>
    </location>
</feature>
<organism evidence="2 3">
    <name type="scientific">Intoshia linei</name>
    <dbReference type="NCBI Taxonomy" id="1819745"/>
    <lineage>
        <taxon>Eukaryota</taxon>
        <taxon>Metazoa</taxon>
        <taxon>Spiralia</taxon>
        <taxon>Lophotrochozoa</taxon>
        <taxon>Mesozoa</taxon>
        <taxon>Orthonectida</taxon>
        <taxon>Rhopaluridae</taxon>
        <taxon>Intoshia</taxon>
    </lineage>
</organism>
<reference evidence="2 3" key="1">
    <citation type="submission" date="2016-04" db="EMBL/GenBank/DDBJ databases">
        <title>The genome of Intoshia linei affirms orthonectids as highly simplified spiralians.</title>
        <authorList>
            <person name="Mikhailov K.V."/>
            <person name="Slusarev G.S."/>
            <person name="Nikitin M.A."/>
            <person name="Logacheva M.D."/>
            <person name="Penin A."/>
            <person name="Aleoshin V."/>
            <person name="Panchin Y.V."/>
        </authorList>
    </citation>
    <scope>NUCLEOTIDE SEQUENCE [LARGE SCALE GENOMIC DNA]</scope>
    <source>
        <strain evidence="2">Intl2013</strain>
        <tissue evidence="2">Whole animal</tissue>
    </source>
</reference>